<proteinExistence type="predicted"/>
<reference evidence="1 2" key="1">
    <citation type="journal article" date="2019" name="Int. J. Syst. Evol. Microbiol.">
        <title>The Global Catalogue of Microorganisms (GCM) 10K type strain sequencing project: providing services to taxonomists for standard genome sequencing and annotation.</title>
        <authorList>
            <consortium name="The Broad Institute Genomics Platform"/>
            <consortium name="The Broad Institute Genome Sequencing Center for Infectious Disease"/>
            <person name="Wu L."/>
            <person name="Ma J."/>
        </authorList>
    </citation>
    <scope>NUCLEOTIDE SEQUENCE [LARGE SCALE GENOMIC DNA]</scope>
    <source>
        <strain evidence="1 2">JCM 13581</strain>
    </source>
</reference>
<dbReference type="Proteomes" id="UP001501303">
    <property type="component" value="Unassembled WGS sequence"/>
</dbReference>
<dbReference type="Pfam" id="PF20471">
    <property type="entry name" value="DUF6716"/>
    <property type="match status" value="1"/>
</dbReference>
<protein>
    <submittedName>
        <fullName evidence="1">Uncharacterized protein</fullName>
    </submittedName>
</protein>
<organism evidence="1 2">
    <name type="scientific">Streptomyces sodiiphilus</name>
    <dbReference type="NCBI Taxonomy" id="226217"/>
    <lineage>
        <taxon>Bacteria</taxon>
        <taxon>Bacillati</taxon>
        <taxon>Actinomycetota</taxon>
        <taxon>Actinomycetes</taxon>
        <taxon>Kitasatosporales</taxon>
        <taxon>Streptomycetaceae</taxon>
        <taxon>Streptomyces</taxon>
    </lineage>
</organism>
<comment type="caution">
    <text evidence="1">The sequence shown here is derived from an EMBL/GenBank/DDBJ whole genome shotgun (WGS) entry which is preliminary data.</text>
</comment>
<dbReference type="InterPro" id="IPR046561">
    <property type="entry name" value="DUF6716"/>
</dbReference>
<name>A0ABN2PB55_9ACTN</name>
<gene>
    <name evidence="1" type="ORF">GCM10009716_25290</name>
</gene>
<dbReference type="RefSeq" id="WP_344261598.1">
    <property type="nucleotide sequence ID" value="NZ_BAAAMJ010000026.1"/>
</dbReference>
<accession>A0ABN2PB55</accession>
<evidence type="ECO:0000313" key="2">
    <source>
        <dbReference type="Proteomes" id="UP001501303"/>
    </source>
</evidence>
<dbReference type="SUPFAM" id="SSF53756">
    <property type="entry name" value="UDP-Glycosyltransferase/glycogen phosphorylase"/>
    <property type="match status" value="1"/>
</dbReference>
<sequence>MGSAAPRAVVLADSDSRWKWAASVARELAPGHALDARFMRTASAPTARQIAEVGIVPDTSGWTDCAEFVRDPAVAGADLLVLGTTGGTVLSLLHSLRVTRDEGRPRPVVVTGYVGVVYENMVDGLLLRAGSDIVLANSAHDAERFREVYDALGLERDCVVEAGLPFLGGAPHDPSAAGDTRPFTVCFAVQPSVPAGRAARAGLLARLQRHARTHPDREVLVKLRNKPGEAVTHTERHSYQLLYEELPSPPENLKLVYGDMGEVLDRTDLLVTVSSTAAVEAIHRGIPTAILTDFGVREAHGNHYFLRSGCLASWAELDAGLVPTASPEWARRHGVGLGDPYRAARDRLAALRSAGALPPLRPYYTQERAGDYLAQLLERRGLDLLGRPLPHPADAAGTAMRRLVRRGAGGLYRVGRQRVAPMIRRWAQ</sequence>
<evidence type="ECO:0000313" key="1">
    <source>
        <dbReference type="EMBL" id="GAA1914779.1"/>
    </source>
</evidence>
<keyword evidence="2" id="KW-1185">Reference proteome</keyword>
<dbReference type="EMBL" id="BAAAMJ010000026">
    <property type="protein sequence ID" value="GAA1914779.1"/>
    <property type="molecule type" value="Genomic_DNA"/>
</dbReference>